<dbReference type="GO" id="GO:0034719">
    <property type="term" value="C:SMN-Sm protein complex"/>
    <property type="evidence" value="ECO:0007669"/>
    <property type="project" value="InterPro"/>
</dbReference>
<dbReference type="AlphaFoldDB" id="A0A6A5H5J2"/>
<dbReference type="Pfam" id="PF11095">
    <property type="entry name" value="Gemin7"/>
    <property type="match status" value="1"/>
</dbReference>
<gene>
    <name evidence="1" type="ORF">GCK72_010275</name>
</gene>
<reference evidence="1 2" key="1">
    <citation type="submission" date="2019-12" db="EMBL/GenBank/DDBJ databases">
        <title>Chromosome-level assembly of the Caenorhabditis remanei genome.</title>
        <authorList>
            <person name="Teterina A.A."/>
            <person name="Willis J.H."/>
            <person name="Phillips P.C."/>
        </authorList>
    </citation>
    <scope>NUCLEOTIDE SEQUENCE [LARGE SCALE GENOMIC DNA]</scope>
    <source>
        <strain evidence="1 2">PX506</strain>
        <tissue evidence="1">Whole organism</tissue>
    </source>
</reference>
<dbReference type="Gene3D" id="2.30.30.100">
    <property type="match status" value="1"/>
</dbReference>
<dbReference type="EMBL" id="WUAV01000003">
    <property type="protein sequence ID" value="KAF1762014.1"/>
    <property type="molecule type" value="Genomic_DNA"/>
</dbReference>
<proteinExistence type="predicted"/>
<accession>A0A6A5H5J2</accession>
<dbReference type="InterPro" id="IPR020338">
    <property type="entry name" value="SMN_gemin7"/>
</dbReference>
<dbReference type="GO" id="GO:0000387">
    <property type="term" value="P:spliceosomal snRNP assembly"/>
    <property type="evidence" value="ECO:0007669"/>
    <property type="project" value="TreeGrafter"/>
</dbReference>
<dbReference type="PANTHER" id="PTHR14679:SF1">
    <property type="entry name" value="GEM-ASSOCIATED PROTEIN 7"/>
    <property type="match status" value="1"/>
</dbReference>
<dbReference type="Proteomes" id="UP000483820">
    <property type="component" value="Chromosome III"/>
</dbReference>
<dbReference type="PANTHER" id="PTHR14679">
    <property type="entry name" value="GEM-ASSOCIATED PROTEIN 7"/>
    <property type="match status" value="1"/>
</dbReference>
<protein>
    <recommendedName>
        <fullName evidence="3">Gem-associated protein 7</fullName>
    </recommendedName>
</protein>
<dbReference type="RefSeq" id="XP_053587354.1">
    <property type="nucleotide sequence ID" value="XM_053727777.1"/>
</dbReference>
<evidence type="ECO:0000313" key="1">
    <source>
        <dbReference type="EMBL" id="KAF1762014.1"/>
    </source>
</evidence>
<name>A0A6A5H5J2_CAERE</name>
<evidence type="ECO:0000313" key="2">
    <source>
        <dbReference type="Proteomes" id="UP000483820"/>
    </source>
</evidence>
<dbReference type="GeneID" id="78774972"/>
<evidence type="ECO:0008006" key="3">
    <source>
        <dbReference type="Google" id="ProtNLM"/>
    </source>
</evidence>
<dbReference type="KEGG" id="crq:GCK72_010275"/>
<organism evidence="1 2">
    <name type="scientific">Caenorhabditis remanei</name>
    <name type="common">Caenorhabditis vulgaris</name>
    <dbReference type="NCBI Taxonomy" id="31234"/>
    <lineage>
        <taxon>Eukaryota</taxon>
        <taxon>Metazoa</taxon>
        <taxon>Ecdysozoa</taxon>
        <taxon>Nematoda</taxon>
        <taxon>Chromadorea</taxon>
        <taxon>Rhabditida</taxon>
        <taxon>Rhabditina</taxon>
        <taxon>Rhabditomorpha</taxon>
        <taxon>Rhabditoidea</taxon>
        <taxon>Rhabditidae</taxon>
        <taxon>Peloderinae</taxon>
        <taxon>Caenorhabditis</taxon>
    </lineage>
</organism>
<dbReference type="CTD" id="78774972"/>
<sequence>MSSEEEEQRRRAVLRERYLIFLQKAINKPATVDMCEKTTATATIKSFQLSSEHVIVKNLSTPVGVLDKAVIRSSDIVKISFRNS</sequence>
<comment type="caution">
    <text evidence="1">The sequence shown here is derived from an EMBL/GenBank/DDBJ whole genome shotgun (WGS) entry which is preliminary data.</text>
</comment>